<sequence>MSNDEFVVFKPRRENYVLSKRGRPSDIKIGILMTIPYRAAVSSLFFQMAYTYLNSLENVIAYRYVFDIENKRVEALDTEMNLKKLDAILISLPFELDYVTATYILIRLGLLHKEKGKAKPIIIAGGLAASSNPLPLTDIVDAVLIGEAEDVLADIAYSMGASNPIEELENIKCIHTTPFSGVRKKCLVSNLDKSYHAVHQFYSVDEEPIYGYGIRVEASRGCPYLCAFCMEAHVLYPFRYRSIANIENIVFKGIEFLKIRRTILYSLSLFSIPGIDQLLNKFIDMGIEASIPSIRIEHLTHKRLEMIKQLGQKTITLAPETLLTNYSCRIGKCYNLESLVEAIEFSYKTGFDHVKLYLITGFPDVSIEDEVHSFKEFMNKLSFIKRRKFIEISINPLVPKPWTPYQFLPPEIVLKAKKNIDAYKSIKSSVFRLSALSPEWAFAQAVIALGDKNTSKLLIDWALNGLGLQGFRKALTALSQELKKYIKYGWENLPWLDVVDLGIPIRYLELRAKFLKIKN</sequence>
<dbReference type="RefSeq" id="WP_285273006.1">
    <property type="nucleotide sequence ID" value="NZ_JASNVW010000001.1"/>
</dbReference>
<dbReference type="Proteomes" id="UP001529235">
    <property type="component" value="Unassembled WGS sequence"/>
</dbReference>
<dbReference type="PROSITE" id="PS51918">
    <property type="entry name" value="RADICAL_SAM"/>
    <property type="match status" value="1"/>
</dbReference>
<dbReference type="AlphaFoldDB" id="A0ABD4Z6T1"/>
<dbReference type="EMBL" id="JASNVW010000001">
    <property type="protein sequence ID" value="MDK6028030.1"/>
    <property type="molecule type" value="Genomic_DNA"/>
</dbReference>
<dbReference type="Pfam" id="PF04055">
    <property type="entry name" value="Radical_SAM"/>
    <property type="match status" value="1"/>
</dbReference>
<dbReference type="PANTHER" id="PTHR42731">
    <property type="entry name" value="SLL1084 PROTEIN"/>
    <property type="match status" value="1"/>
</dbReference>
<protein>
    <submittedName>
        <fullName evidence="2">Radical SAM protein</fullName>
    </submittedName>
</protein>
<evidence type="ECO:0000313" key="2">
    <source>
        <dbReference type="EMBL" id="MDK6028030.1"/>
    </source>
</evidence>
<organism evidence="2 3">
    <name type="scientific">Ignisphaera cupida</name>
    <dbReference type="NCBI Taxonomy" id="3050454"/>
    <lineage>
        <taxon>Archaea</taxon>
        <taxon>Thermoproteota</taxon>
        <taxon>Thermoprotei</taxon>
        <taxon>Desulfurococcales</taxon>
        <taxon>Desulfurococcaceae</taxon>
        <taxon>Ignisphaera</taxon>
    </lineage>
</organism>
<comment type="caution">
    <text evidence="2">The sequence shown here is derived from an EMBL/GenBank/DDBJ whole genome shotgun (WGS) entry which is preliminary data.</text>
</comment>
<reference evidence="2 3" key="1">
    <citation type="submission" date="2023-05" db="EMBL/GenBank/DDBJ databases">
        <title>A new hyperthermophilic archaea 'Ignisphaera cupida' sp. nov. and description of the family 'Ignisphaeraceae' fam. nov.</title>
        <authorList>
            <person name="Podosokorskaya O.A."/>
            <person name="Elcheninov A.G."/>
            <person name="Klukina A."/>
            <person name="Merkel A.Y."/>
        </authorList>
    </citation>
    <scope>NUCLEOTIDE SEQUENCE [LARGE SCALE GENOMIC DNA]</scope>
    <source>
        <strain evidence="2 3">4213-co</strain>
    </source>
</reference>
<proteinExistence type="predicted"/>
<dbReference type="Gene3D" id="3.80.30.20">
    <property type="entry name" value="tm_1862 like domain"/>
    <property type="match status" value="1"/>
</dbReference>
<dbReference type="InterPro" id="IPR045784">
    <property type="entry name" value="Radical_SAM_N2"/>
</dbReference>
<dbReference type="InterPro" id="IPR058240">
    <property type="entry name" value="rSAM_sf"/>
</dbReference>
<evidence type="ECO:0000313" key="3">
    <source>
        <dbReference type="Proteomes" id="UP001529235"/>
    </source>
</evidence>
<evidence type="ECO:0000259" key="1">
    <source>
        <dbReference type="PROSITE" id="PS51918"/>
    </source>
</evidence>
<dbReference type="Pfam" id="PF19864">
    <property type="entry name" value="Radical_SAM_N2"/>
    <property type="match status" value="1"/>
</dbReference>
<dbReference type="PANTHER" id="PTHR42731:SF1">
    <property type="entry name" value="RADICAL SAM DOMAIN PROTEIN"/>
    <property type="match status" value="1"/>
</dbReference>
<dbReference type="InterPro" id="IPR006638">
    <property type="entry name" value="Elp3/MiaA/NifB-like_rSAM"/>
</dbReference>
<dbReference type="SUPFAM" id="SSF102114">
    <property type="entry name" value="Radical SAM enzymes"/>
    <property type="match status" value="1"/>
</dbReference>
<dbReference type="SMART" id="SM00729">
    <property type="entry name" value="Elp3"/>
    <property type="match status" value="1"/>
</dbReference>
<dbReference type="SFLD" id="SFLDG01082">
    <property type="entry name" value="B12-binding_domain_containing"/>
    <property type="match status" value="1"/>
</dbReference>
<name>A0ABD4Z6T1_9CREN</name>
<accession>A0ABD4Z6T1</accession>
<dbReference type="InterPro" id="IPR007197">
    <property type="entry name" value="rSAM"/>
</dbReference>
<dbReference type="InterPro" id="IPR023404">
    <property type="entry name" value="rSAM_horseshoe"/>
</dbReference>
<dbReference type="SFLD" id="SFLDS00029">
    <property type="entry name" value="Radical_SAM"/>
    <property type="match status" value="1"/>
</dbReference>
<keyword evidence="3" id="KW-1185">Reference proteome</keyword>
<gene>
    <name evidence="2" type="ORF">QPL79_01445</name>
</gene>
<feature type="domain" description="Radical SAM core" evidence="1">
    <location>
        <begin position="208"/>
        <end position="436"/>
    </location>
</feature>